<dbReference type="Pfam" id="PF00550">
    <property type="entry name" value="PP-binding"/>
    <property type="match status" value="1"/>
</dbReference>
<reference evidence="2 3" key="1">
    <citation type="submission" date="2021-08" db="EMBL/GenBank/DDBJ databases">
        <title>Comparative Genomics Analysis of the Genus Qipengyuania Reveals Extensive Genetic Diversity and Metabolic Versatility, Including the Description of Fifteen Novel Species.</title>
        <authorList>
            <person name="Liu Y."/>
        </authorList>
    </citation>
    <scope>NUCLEOTIDE SEQUENCE [LARGE SCALE GENOMIC DNA]</scope>
    <source>
        <strain evidence="2 3">6D47A</strain>
    </source>
</reference>
<evidence type="ECO:0000313" key="2">
    <source>
        <dbReference type="EMBL" id="MBX7483361.1"/>
    </source>
</evidence>
<dbReference type="InterPro" id="IPR036736">
    <property type="entry name" value="ACP-like_sf"/>
</dbReference>
<accession>A0ABS7JAM3</accession>
<organism evidence="2 3">
    <name type="scientific">Qipengyuania qiaonensis</name>
    <dbReference type="NCBI Taxonomy" id="2867240"/>
    <lineage>
        <taxon>Bacteria</taxon>
        <taxon>Pseudomonadati</taxon>
        <taxon>Pseudomonadota</taxon>
        <taxon>Alphaproteobacteria</taxon>
        <taxon>Sphingomonadales</taxon>
        <taxon>Erythrobacteraceae</taxon>
        <taxon>Qipengyuania</taxon>
    </lineage>
</organism>
<evidence type="ECO:0000313" key="3">
    <source>
        <dbReference type="Proteomes" id="UP000755104"/>
    </source>
</evidence>
<dbReference type="SUPFAM" id="SSF47336">
    <property type="entry name" value="ACP-like"/>
    <property type="match status" value="1"/>
</dbReference>
<name>A0ABS7JAM3_9SPHN</name>
<comment type="caution">
    <text evidence="2">The sequence shown here is derived from an EMBL/GenBank/DDBJ whole genome shotgun (WGS) entry which is preliminary data.</text>
</comment>
<dbReference type="EMBL" id="JAIGNO010000008">
    <property type="protein sequence ID" value="MBX7483361.1"/>
    <property type="molecule type" value="Genomic_DNA"/>
</dbReference>
<proteinExistence type="predicted"/>
<dbReference type="Proteomes" id="UP000755104">
    <property type="component" value="Unassembled WGS sequence"/>
</dbReference>
<protein>
    <submittedName>
        <fullName evidence="2">Acyl carrier protein</fullName>
    </submittedName>
</protein>
<sequence>METTANDVAQWDSLSHVRLMVMIEMELGVHFGTSEMQSFKNLGDLVRAAAKQSG</sequence>
<dbReference type="Gene3D" id="1.10.1200.10">
    <property type="entry name" value="ACP-like"/>
    <property type="match status" value="1"/>
</dbReference>
<keyword evidence="3" id="KW-1185">Reference proteome</keyword>
<gene>
    <name evidence="2" type="ORF">K3174_12540</name>
</gene>
<evidence type="ECO:0000259" key="1">
    <source>
        <dbReference type="Pfam" id="PF00550"/>
    </source>
</evidence>
<dbReference type="InterPro" id="IPR009081">
    <property type="entry name" value="PP-bd_ACP"/>
</dbReference>
<feature type="domain" description="Carrier" evidence="1">
    <location>
        <begin position="12"/>
        <end position="48"/>
    </location>
</feature>